<evidence type="ECO:0000313" key="2">
    <source>
        <dbReference type="Proteomes" id="UP000256220"/>
    </source>
</evidence>
<dbReference type="Proteomes" id="UP000256220">
    <property type="component" value="Unassembled WGS sequence"/>
</dbReference>
<dbReference type="RefSeq" id="WP_034307240.1">
    <property type="nucleotide sequence ID" value="NZ_JFBM01000004.1"/>
</dbReference>
<organism evidence="1 2">
    <name type="scientific">Amycolatopsis lurida NRRL 2430</name>
    <dbReference type="NCBI Taxonomy" id="1460371"/>
    <lineage>
        <taxon>Bacteria</taxon>
        <taxon>Bacillati</taxon>
        <taxon>Actinomycetota</taxon>
        <taxon>Actinomycetes</taxon>
        <taxon>Pseudonocardiales</taxon>
        <taxon>Pseudonocardiaceae</taxon>
        <taxon>Amycolatopsis</taxon>
    </lineage>
</organism>
<sequence>MQIPRASTELQPVGETVTVDGAVPAGEHHDGKIARKWRKGTGHGAFDGAGVLTNFSGFRSARL</sequence>
<keyword evidence="2" id="KW-1185">Reference proteome</keyword>
<comment type="caution">
    <text evidence="1">The sequence shown here is derived from an EMBL/GenBank/DDBJ whole genome shotgun (WGS) entry which is preliminary data.</text>
</comment>
<name>A0A2P2FZC7_AMYLU</name>
<gene>
    <name evidence="1" type="ORF">BB31_06975</name>
</gene>
<protein>
    <submittedName>
        <fullName evidence="1">Uncharacterized protein</fullName>
    </submittedName>
</protein>
<reference evidence="1 2" key="1">
    <citation type="journal article" date="2014" name="Genome Announc.">
        <title>Draft Genome Sequence of Amycolatopsis lurida NRRL 2430, Producer of the Glycopeptide Family Antibiotic Ristocetin.</title>
        <authorList>
            <person name="Kwun M.J."/>
            <person name="Hong H.J."/>
        </authorList>
    </citation>
    <scope>NUCLEOTIDE SEQUENCE [LARGE SCALE GENOMIC DNA]</scope>
    <source>
        <strain evidence="1 2">NRRL 2430</strain>
    </source>
</reference>
<dbReference type="EMBL" id="JFBM01000004">
    <property type="protein sequence ID" value="KFU82074.1"/>
    <property type="molecule type" value="Genomic_DNA"/>
</dbReference>
<dbReference type="AlphaFoldDB" id="A0A2P2FZC7"/>
<evidence type="ECO:0000313" key="1">
    <source>
        <dbReference type="EMBL" id="KFU82074.1"/>
    </source>
</evidence>
<accession>A0A2P2FZC7</accession>
<proteinExistence type="predicted"/>